<dbReference type="EMBL" id="PVWO01000294">
    <property type="protein sequence ID" value="PSB53684.1"/>
    <property type="molecule type" value="Genomic_DNA"/>
</dbReference>
<keyword evidence="1" id="KW-0645">Protease</keyword>
<sequence length="122" mass="13431">MIHGVVNFRYELTLPIVVGNSNGQREFVNTVIDTGFDGFLSLPSEIIVRLGLPWRTSNVATLGDGSKTLFDFYAGTVIWDGQYRSIDIAESETEPLLGLAILRGYRLQVDNVEGGIVKIEAI</sequence>
<organism evidence="1 2">
    <name type="scientific">Chamaesiphon polymorphus CCALA 037</name>
    <dbReference type="NCBI Taxonomy" id="2107692"/>
    <lineage>
        <taxon>Bacteria</taxon>
        <taxon>Bacillati</taxon>
        <taxon>Cyanobacteriota</taxon>
        <taxon>Cyanophyceae</taxon>
        <taxon>Gomontiellales</taxon>
        <taxon>Chamaesiphonaceae</taxon>
        <taxon>Chamaesiphon</taxon>
    </lineage>
</organism>
<accession>A0A2T1G8Y3</accession>
<keyword evidence="2" id="KW-1185">Reference proteome</keyword>
<reference evidence="1 2" key="1">
    <citation type="submission" date="2018-03" db="EMBL/GenBank/DDBJ databases">
        <title>The ancient ancestry and fast evolution of plastids.</title>
        <authorList>
            <person name="Moore K.R."/>
            <person name="Magnabosco C."/>
            <person name="Momper L."/>
            <person name="Gold D.A."/>
            <person name="Bosak T."/>
            <person name="Fournier G.P."/>
        </authorList>
    </citation>
    <scope>NUCLEOTIDE SEQUENCE [LARGE SCALE GENOMIC DNA]</scope>
    <source>
        <strain evidence="1 2">CCALA 037</strain>
    </source>
</reference>
<proteinExistence type="predicted"/>
<gene>
    <name evidence="1" type="ORF">C7B77_19365</name>
</gene>
<evidence type="ECO:0000313" key="2">
    <source>
        <dbReference type="Proteomes" id="UP000238937"/>
    </source>
</evidence>
<keyword evidence="1" id="KW-0378">Hydrolase</keyword>
<dbReference type="RefSeq" id="WP_106308541.1">
    <property type="nucleotide sequence ID" value="NZ_PVWO01000294.1"/>
</dbReference>
<dbReference type="AlphaFoldDB" id="A0A2T1G8Y3"/>
<name>A0A2T1G8Y3_9CYAN</name>
<dbReference type="GO" id="GO:0008233">
    <property type="term" value="F:peptidase activity"/>
    <property type="evidence" value="ECO:0007669"/>
    <property type="project" value="UniProtKB-KW"/>
</dbReference>
<comment type="caution">
    <text evidence="1">The sequence shown here is derived from an EMBL/GenBank/DDBJ whole genome shotgun (WGS) entry which is preliminary data.</text>
</comment>
<dbReference type="GO" id="GO:0006508">
    <property type="term" value="P:proteolysis"/>
    <property type="evidence" value="ECO:0007669"/>
    <property type="project" value="UniProtKB-KW"/>
</dbReference>
<evidence type="ECO:0000313" key="1">
    <source>
        <dbReference type="EMBL" id="PSB53684.1"/>
    </source>
</evidence>
<protein>
    <submittedName>
        <fullName evidence="1">Clan AA aspartic protease</fullName>
    </submittedName>
</protein>
<dbReference type="OrthoDB" id="573359at2"/>
<dbReference type="Proteomes" id="UP000238937">
    <property type="component" value="Unassembled WGS sequence"/>
</dbReference>